<feature type="signal peptide" evidence="1">
    <location>
        <begin position="1"/>
        <end position="18"/>
    </location>
</feature>
<reference evidence="4" key="1">
    <citation type="journal article" date="2019" name="Int. J. Syst. Evol. Microbiol.">
        <title>The Global Catalogue of Microorganisms (GCM) 10K type strain sequencing project: providing services to taxonomists for standard genome sequencing and annotation.</title>
        <authorList>
            <consortium name="The Broad Institute Genomics Platform"/>
            <consortium name="The Broad Institute Genome Sequencing Center for Infectious Disease"/>
            <person name="Wu L."/>
            <person name="Ma J."/>
        </authorList>
    </citation>
    <scope>NUCLEOTIDE SEQUENCE [LARGE SCALE GENOMIC DNA]</scope>
    <source>
        <strain evidence="4">JCM 16953</strain>
    </source>
</reference>
<dbReference type="PANTHER" id="PTHR37981">
    <property type="entry name" value="LIPASE 2"/>
    <property type="match status" value="1"/>
</dbReference>
<keyword evidence="4" id="KW-1185">Reference proteome</keyword>
<dbReference type="InterPro" id="IPR037460">
    <property type="entry name" value="SEST-like"/>
</dbReference>
<dbReference type="GO" id="GO:0016787">
    <property type="term" value="F:hydrolase activity"/>
    <property type="evidence" value="ECO:0007669"/>
    <property type="project" value="UniProtKB-KW"/>
</dbReference>
<accession>A0ABP7IVN2</accession>
<organism evidence="3 4">
    <name type="scientific">Nocardioides panacisoli</name>
    <dbReference type="NCBI Taxonomy" id="627624"/>
    <lineage>
        <taxon>Bacteria</taxon>
        <taxon>Bacillati</taxon>
        <taxon>Actinomycetota</taxon>
        <taxon>Actinomycetes</taxon>
        <taxon>Propionibacteriales</taxon>
        <taxon>Nocardioidaceae</taxon>
        <taxon>Nocardioides</taxon>
    </lineage>
</organism>
<dbReference type="SUPFAM" id="SSF52266">
    <property type="entry name" value="SGNH hydrolase"/>
    <property type="match status" value="1"/>
</dbReference>
<feature type="domain" description="SGNH hydrolase-type esterase" evidence="2">
    <location>
        <begin position="37"/>
        <end position="272"/>
    </location>
</feature>
<proteinExistence type="predicted"/>
<gene>
    <name evidence="3" type="ORF">GCM10022242_32010</name>
</gene>
<feature type="chain" id="PRO_5045316269" evidence="1">
    <location>
        <begin position="19"/>
        <end position="288"/>
    </location>
</feature>
<dbReference type="Gene3D" id="3.40.50.1110">
    <property type="entry name" value="SGNH hydrolase"/>
    <property type="match status" value="1"/>
</dbReference>
<dbReference type="CDD" id="cd01823">
    <property type="entry name" value="SEST_like"/>
    <property type="match status" value="1"/>
</dbReference>
<dbReference type="InterPro" id="IPR036514">
    <property type="entry name" value="SGNH_hydro_sf"/>
</dbReference>
<dbReference type="Pfam" id="PF13472">
    <property type="entry name" value="Lipase_GDSL_2"/>
    <property type="match status" value="1"/>
</dbReference>
<keyword evidence="1" id="KW-0732">Signal</keyword>
<evidence type="ECO:0000313" key="3">
    <source>
        <dbReference type="EMBL" id="GAA3828211.1"/>
    </source>
</evidence>
<protein>
    <submittedName>
        <fullName evidence="3">SGNH/GDSL hydrolase family protein</fullName>
    </submittedName>
</protein>
<comment type="caution">
    <text evidence="3">The sequence shown here is derived from an EMBL/GenBank/DDBJ whole genome shotgun (WGS) entry which is preliminary data.</text>
</comment>
<dbReference type="RefSeq" id="WP_344777266.1">
    <property type="nucleotide sequence ID" value="NZ_BAABAH010000013.1"/>
</dbReference>
<keyword evidence="3" id="KW-0378">Hydrolase</keyword>
<dbReference type="Proteomes" id="UP001501821">
    <property type="component" value="Unassembled WGS sequence"/>
</dbReference>
<dbReference type="EMBL" id="BAABAH010000013">
    <property type="protein sequence ID" value="GAA3828211.1"/>
    <property type="molecule type" value="Genomic_DNA"/>
</dbReference>
<dbReference type="PROSITE" id="PS51257">
    <property type="entry name" value="PROKAR_LIPOPROTEIN"/>
    <property type="match status" value="1"/>
</dbReference>
<sequence length="288" mass="30201">MRVWPVLPVVGLLVSSLAACDSAGRTYSTGASDIYVAIGDSYTAAPRTGFPDGDDGCHRSEANYPHLVAKVTDADLHDVSCSGASTTQLTDPWKPGGVHLVAPQLDALNDETDLVTVGIGANDYHLIGIVFITCPALAVREPDADSPCTDAAEANPNASLKDLLSQMEDNVTDRLKDVTDLAPNADVLVIGYPSIIPAHGTCDELPLAPGDYPLARRIIDGINTSVAAAADRAGVRFIDTATGSEGHDICSDDPWIAGVHAEDGHAAPLHPYPEEQEFVSRQVLDAIG</sequence>
<evidence type="ECO:0000313" key="4">
    <source>
        <dbReference type="Proteomes" id="UP001501821"/>
    </source>
</evidence>
<evidence type="ECO:0000259" key="2">
    <source>
        <dbReference type="Pfam" id="PF13472"/>
    </source>
</evidence>
<evidence type="ECO:0000256" key="1">
    <source>
        <dbReference type="SAM" id="SignalP"/>
    </source>
</evidence>
<dbReference type="PANTHER" id="PTHR37981:SF1">
    <property type="entry name" value="SGNH HYDROLASE-TYPE ESTERASE DOMAIN-CONTAINING PROTEIN"/>
    <property type="match status" value="1"/>
</dbReference>
<dbReference type="InterPro" id="IPR013830">
    <property type="entry name" value="SGNH_hydro"/>
</dbReference>
<name>A0ABP7IVN2_9ACTN</name>